<keyword evidence="1" id="KW-0449">Lipoprotein</keyword>
<dbReference type="PANTHER" id="PTHR10404:SF26">
    <property type="entry name" value="TRANSFERRIN RECEPTOR PROTEIN 1"/>
    <property type="match status" value="1"/>
</dbReference>
<comment type="PTM">
    <text evidence="1">Stearoylated.</text>
</comment>
<gene>
    <name evidence="4" type="ORF">GOODEAATRI_014250</name>
</gene>
<dbReference type="InterPro" id="IPR046450">
    <property type="entry name" value="PA_dom_sf"/>
</dbReference>
<comment type="function">
    <text evidence="1">Cellular uptake of iron occurs via receptor-mediated endocytosis of ligand-occupied transferrin receptor into specialized endosomes. Endosomal acidification leads to iron release. The apotransferrin-receptor complex is then recycled to the cell surface with a return to neutral pH and the concomitant loss of affinity of apotransferrin for its receptor. Transferrin receptor is necessary for development of erythrocytes and the nervous system. Acts as a lipid sensor that regulates mitochondrial fusion by regulating activation of the JNK pathway.</text>
</comment>
<evidence type="ECO:0000256" key="1">
    <source>
        <dbReference type="RuleBase" id="RU367157"/>
    </source>
</evidence>
<keyword evidence="1" id="KW-0675">Receptor</keyword>
<dbReference type="InterPro" id="IPR039373">
    <property type="entry name" value="Peptidase_M28B"/>
</dbReference>
<comment type="subunit">
    <text evidence="1">Homodimer; disulfide-linked.</text>
</comment>
<comment type="similarity">
    <text evidence="1">Belongs to the peptidase M28 family. M28B subfamily.</text>
</comment>
<comment type="caution">
    <text evidence="4">The sequence shown here is derived from an EMBL/GenBank/DDBJ whole genome shotgun (WGS) entry which is preliminary data.</text>
</comment>
<accession>A0ABV0NW71</accession>
<sequence>MEGDNSHVEMKLSSDMDEEVGENGVGEHHHHNSNGKPYVVQKLGHTPKNLCYFASGTLLIFIIGKLQVLKDEFPHTKLVFRMSSGSVTSIIVLQRFKEYGMNTWTDEHFIKVQDPPTSGYNKIVFRNMSEERQKGFLSYSGNGSGAVLYAHYGQEVDFRALRDKNINMNGRVMLVRAGKISFAEKVANAAKMNASAVLIYPDQADYKISNNTELYGHVSAPLDVISVRSGF</sequence>
<dbReference type="Proteomes" id="UP001476798">
    <property type="component" value="Unassembled WGS sequence"/>
</dbReference>
<keyword evidence="1" id="KW-0564">Palmitate</keyword>
<keyword evidence="1" id="KW-0472">Membrane</keyword>
<keyword evidence="1" id="KW-0325">Glycoprotein</keyword>
<dbReference type="SUPFAM" id="SSF52025">
    <property type="entry name" value="PA domain"/>
    <property type="match status" value="1"/>
</dbReference>
<feature type="compositionally biased region" description="Basic and acidic residues" evidence="2">
    <location>
        <begin position="1"/>
        <end position="14"/>
    </location>
</feature>
<evidence type="ECO:0000259" key="3">
    <source>
        <dbReference type="Pfam" id="PF02225"/>
    </source>
</evidence>
<dbReference type="EMBL" id="JAHRIO010050970">
    <property type="protein sequence ID" value="MEQ2175049.1"/>
    <property type="molecule type" value="Genomic_DNA"/>
</dbReference>
<evidence type="ECO:0000256" key="2">
    <source>
        <dbReference type="SAM" id="MobiDB-lite"/>
    </source>
</evidence>
<keyword evidence="1" id="KW-0254">Endocytosis</keyword>
<dbReference type="InterPro" id="IPR003137">
    <property type="entry name" value="PA_domain"/>
</dbReference>
<name>A0ABV0NW71_9TELE</name>
<feature type="region of interest" description="Disordered" evidence="2">
    <location>
        <begin position="1"/>
        <end position="36"/>
    </location>
</feature>
<keyword evidence="5" id="KW-1185">Reference proteome</keyword>
<organism evidence="4 5">
    <name type="scientific">Goodea atripinnis</name>
    <dbReference type="NCBI Taxonomy" id="208336"/>
    <lineage>
        <taxon>Eukaryota</taxon>
        <taxon>Metazoa</taxon>
        <taxon>Chordata</taxon>
        <taxon>Craniata</taxon>
        <taxon>Vertebrata</taxon>
        <taxon>Euteleostomi</taxon>
        <taxon>Actinopterygii</taxon>
        <taxon>Neopterygii</taxon>
        <taxon>Teleostei</taxon>
        <taxon>Neoteleostei</taxon>
        <taxon>Acanthomorphata</taxon>
        <taxon>Ovalentaria</taxon>
        <taxon>Atherinomorphae</taxon>
        <taxon>Cyprinodontiformes</taxon>
        <taxon>Goodeidae</taxon>
        <taxon>Goodea</taxon>
    </lineage>
</organism>
<evidence type="ECO:0000313" key="5">
    <source>
        <dbReference type="Proteomes" id="UP001476798"/>
    </source>
</evidence>
<feature type="domain" description="PA" evidence="3">
    <location>
        <begin position="144"/>
        <end position="210"/>
    </location>
</feature>
<dbReference type="Pfam" id="PF02225">
    <property type="entry name" value="PA"/>
    <property type="match status" value="1"/>
</dbReference>
<protein>
    <recommendedName>
        <fullName evidence="1">Transferrin receptor protein 1</fullName>
    </recommendedName>
</protein>
<evidence type="ECO:0000313" key="4">
    <source>
        <dbReference type="EMBL" id="MEQ2175049.1"/>
    </source>
</evidence>
<keyword evidence="1" id="KW-1003">Cell membrane</keyword>
<comment type="subcellular location">
    <subcellularLocation>
        <location evidence="1">Cell membrane</location>
        <topology evidence="1">Single-pass type II membrane protein</topology>
    </subcellularLocation>
    <subcellularLocation>
        <location evidence="1">Melanosome</location>
    </subcellularLocation>
</comment>
<dbReference type="Gene3D" id="3.50.30.30">
    <property type="match status" value="1"/>
</dbReference>
<reference evidence="4 5" key="1">
    <citation type="submission" date="2021-06" db="EMBL/GenBank/DDBJ databases">
        <authorList>
            <person name="Palmer J.M."/>
        </authorList>
    </citation>
    <scope>NUCLEOTIDE SEQUENCE [LARGE SCALE GENOMIC DNA]</scope>
    <source>
        <strain evidence="4 5">GA_2019</strain>
        <tissue evidence="4">Muscle</tissue>
    </source>
</reference>
<dbReference type="PANTHER" id="PTHR10404">
    <property type="entry name" value="N-ACETYLATED-ALPHA-LINKED ACIDIC DIPEPTIDASE"/>
    <property type="match status" value="1"/>
</dbReference>
<proteinExistence type="inferred from homology"/>